<dbReference type="AlphaFoldDB" id="A0AB34PAM3"/>
<sequence>MILIATLTLGLLMNHPSAANQPVGDTPHNGLSLQALERAYIESYEQSGFRLANRRKQSYPNGAWNIELVFQLKSAPKGRDSPSTTLSIFSRLPPKCGCIMRRESFLGADANSPDREAYMRGERALVKADRAALAKVQRRLGSSIPYAGPAEP</sequence>
<accession>A0AB34PAM3</accession>
<name>A0AB34PAM3_9XANT</name>
<evidence type="ECO:0000313" key="2">
    <source>
        <dbReference type="EMBL" id="KGK57998.1"/>
    </source>
</evidence>
<reference evidence="2 3" key="1">
    <citation type="submission" date="2014-10" db="EMBL/GenBank/DDBJ databases">
        <title>Genome sequence of a Xanthomonas strain that is pathogenic on beans.</title>
        <authorList>
            <person name="Aritua V."/>
            <person name="Sapp M."/>
            <person name="Harrison J."/>
            <person name="Smith J."/>
            <person name="Studholme D."/>
        </authorList>
    </citation>
    <scope>NUCLEOTIDE SEQUENCE [LARGE SCALE GENOMIC DNA]</scope>
    <source>
        <strain evidence="2 3">Nyagatare</strain>
    </source>
</reference>
<dbReference type="Proteomes" id="UP000029879">
    <property type="component" value="Unassembled WGS sequence"/>
</dbReference>
<dbReference type="EMBL" id="JRQI01000030">
    <property type="protein sequence ID" value="KGK57998.1"/>
    <property type="molecule type" value="Genomic_DNA"/>
</dbReference>
<comment type="caution">
    <text evidence="2">The sequence shown here is derived from an EMBL/GenBank/DDBJ whole genome shotgun (WGS) entry which is preliminary data.</text>
</comment>
<proteinExistence type="predicted"/>
<feature type="signal peptide" evidence="1">
    <location>
        <begin position="1"/>
        <end position="18"/>
    </location>
</feature>
<evidence type="ECO:0008006" key="4">
    <source>
        <dbReference type="Google" id="ProtNLM"/>
    </source>
</evidence>
<evidence type="ECO:0000256" key="1">
    <source>
        <dbReference type="SAM" id="SignalP"/>
    </source>
</evidence>
<keyword evidence="1" id="KW-0732">Signal</keyword>
<protein>
    <recommendedName>
        <fullName evidence="4">Secreted protein</fullName>
    </recommendedName>
</protein>
<organism evidence="2 3">
    <name type="scientific">Xanthomonas cannabis pv. phaseoli</name>
    <dbReference type="NCBI Taxonomy" id="1885902"/>
    <lineage>
        <taxon>Bacteria</taxon>
        <taxon>Pseudomonadati</taxon>
        <taxon>Pseudomonadota</taxon>
        <taxon>Gammaproteobacteria</taxon>
        <taxon>Lysobacterales</taxon>
        <taxon>Lysobacteraceae</taxon>
        <taxon>Xanthomonas</taxon>
    </lineage>
</organism>
<evidence type="ECO:0000313" key="3">
    <source>
        <dbReference type="Proteomes" id="UP000029879"/>
    </source>
</evidence>
<feature type="chain" id="PRO_5044207249" description="Secreted protein" evidence="1">
    <location>
        <begin position="19"/>
        <end position="152"/>
    </location>
</feature>
<gene>
    <name evidence="2" type="ORF">NC00_09340</name>
</gene>